<organism evidence="1 2">
    <name type="scientific">Desmophyllum pertusum</name>
    <dbReference type="NCBI Taxonomy" id="174260"/>
    <lineage>
        <taxon>Eukaryota</taxon>
        <taxon>Metazoa</taxon>
        <taxon>Cnidaria</taxon>
        <taxon>Anthozoa</taxon>
        <taxon>Hexacorallia</taxon>
        <taxon>Scleractinia</taxon>
        <taxon>Caryophylliina</taxon>
        <taxon>Caryophylliidae</taxon>
        <taxon>Desmophyllum</taxon>
    </lineage>
</organism>
<dbReference type="EMBL" id="MU827302">
    <property type="protein sequence ID" value="KAJ7365655.1"/>
    <property type="molecule type" value="Genomic_DNA"/>
</dbReference>
<gene>
    <name evidence="1" type="ORF">OS493_002367</name>
</gene>
<evidence type="ECO:0000313" key="2">
    <source>
        <dbReference type="Proteomes" id="UP001163046"/>
    </source>
</evidence>
<sequence length="225" mass="25209">MPQVRLCTCALQDCAPGTWKTHKNPPPKRFPSLAGALRRFVKSQHMERCRHSPGMQPLFAQDVEHLIDTCGVQTPKQLQMSFMLSASFHSGSRAGSFTGPKRRLNAEGMLESMNDDPPPIAAHMKLGSISFGKDETGLSMTMIYMYTYEKQDGTNRAHRRPYHFTPLEEGSPYDPAKLGCLLLSVRGAFEQDPLTAYAEDNFDIEEEAKSWPLLCQVDQSSGSYF</sequence>
<dbReference type="OrthoDB" id="6002334at2759"/>
<accession>A0A9X0CMJ7</accession>
<protein>
    <submittedName>
        <fullName evidence="1">Uncharacterized protein</fullName>
    </submittedName>
</protein>
<dbReference type="Proteomes" id="UP001163046">
    <property type="component" value="Unassembled WGS sequence"/>
</dbReference>
<dbReference type="AlphaFoldDB" id="A0A9X0CMJ7"/>
<name>A0A9X0CMJ7_9CNID</name>
<evidence type="ECO:0000313" key="1">
    <source>
        <dbReference type="EMBL" id="KAJ7365655.1"/>
    </source>
</evidence>
<comment type="caution">
    <text evidence="1">The sequence shown here is derived from an EMBL/GenBank/DDBJ whole genome shotgun (WGS) entry which is preliminary data.</text>
</comment>
<proteinExistence type="predicted"/>
<keyword evidence="2" id="KW-1185">Reference proteome</keyword>
<reference evidence="1" key="1">
    <citation type="submission" date="2023-01" db="EMBL/GenBank/DDBJ databases">
        <title>Genome assembly of the deep-sea coral Lophelia pertusa.</title>
        <authorList>
            <person name="Herrera S."/>
            <person name="Cordes E."/>
        </authorList>
    </citation>
    <scope>NUCLEOTIDE SEQUENCE</scope>
    <source>
        <strain evidence="1">USNM1676648</strain>
        <tissue evidence="1">Polyp</tissue>
    </source>
</reference>